<evidence type="ECO:0000256" key="10">
    <source>
        <dbReference type="SAM" id="SignalP"/>
    </source>
</evidence>
<keyword evidence="2 8" id="KW-0813">Transport</keyword>
<feature type="domain" description="TonB-dependent receptor-like beta-barrel" evidence="11">
    <location>
        <begin position="432"/>
        <end position="872"/>
    </location>
</feature>
<dbReference type="Pfam" id="PF07715">
    <property type="entry name" value="Plug"/>
    <property type="match status" value="1"/>
</dbReference>
<protein>
    <submittedName>
        <fullName evidence="13">SusC/RagA family TonB-linked outer membrane protein</fullName>
    </submittedName>
</protein>
<evidence type="ECO:0000313" key="14">
    <source>
        <dbReference type="Proteomes" id="UP000251993"/>
    </source>
</evidence>
<keyword evidence="14" id="KW-1185">Reference proteome</keyword>
<dbReference type="NCBIfam" id="TIGR04057">
    <property type="entry name" value="SusC_RagA_signa"/>
    <property type="match status" value="1"/>
</dbReference>
<evidence type="ECO:0000259" key="12">
    <source>
        <dbReference type="Pfam" id="PF07715"/>
    </source>
</evidence>
<dbReference type="InterPro" id="IPR012910">
    <property type="entry name" value="Plug_dom"/>
</dbReference>
<dbReference type="RefSeq" id="WP_114067325.1">
    <property type="nucleotide sequence ID" value="NZ_CP030850.1"/>
</dbReference>
<dbReference type="Pfam" id="PF13715">
    <property type="entry name" value="CarbopepD_reg_2"/>
    <property type="match status" value="1"/>
</dbReference>
<dbReference type="InterPro" id="IPR023996">
    <property type="entry name" value="TonB-dep_OMP_SusC/RagA"/>
</dbReference>
<sequence>MKRRLLLLMLLGMSMLGRAQTKTISGKVTSPENEGVPGVNVLIKGTNVGTATKADGTYQISVPDKSGTLVFSFIGYKTADVTIGNQSTINIQLEADLVNLNEVVVTANAIVREKKELGYAVSTIGGAELVKARDPNVLNSMAGRIAGVRISQQSGTVGGSSRVMIRGANSISSSSEPLFVVDGIPISNSSFNNSETDVVTGGVDVGNRAGDLNPDDIETMNVLKGAAASALYGSRARNGVIVITTKRGKQGAKKMNVTVNSSYRTDNVLRVPELQTEYAQGNLGVYNPQSGNGWGPKISSVTGPVKDYKGETVQGLQAYPQNWKNFFVTGHTMINSVSLDGATDQGDYRIGYTNLRQTGTVPGSELNRNTFAINAGKKITDKLTSRAWVNYVRTTSDGRPQQGSNTTNIIATILAGLPVTVDINELRDNLFAPSTQAVPVGWTGDLARSIDLNGVQNNPYFVTAFNRFSNTVDRVYGGTSLSYDVTPWFNVTGRVGTDFFTENRRAVTRKGTRGRLNGQFETNDIFERELQTDILGTISRKINTNWTFKGIVGHQFNQRTIRRSRLLSEGLNIDQLYTFANAQSNVPSNFFSRRDIFGVYGDFSFDYKNYLFLNVTGRNDWSSTLPVNNNSYFYPSASVSFVLTEAFPNLGIVKNDILSYAKLRANYANVGSDEDPYQLSFTYNPLTQASDIYTFNILYPIGGASAFGATNILPPTNLKPQQQTSYEFGAELKFFGGRLGLDMTYYKTLNYDQIISIAIPQTTGYSARRLNVGEISNRGLEAMLTVTPFKTRSGFRWDAAFNFNRNINRVESLAPGLTEFITTSGDGFGIFVVARPGETFSIQGVGWLRDPQGNIIINPTTGLRTPGPRKVFGSIYPDWTLGINNSFSYKGIDFNFLVDVRKGGVINSQTVSIVRGSGLAAETAIDNRTPFIDPGVIRNADGTFRPNDKPVASIQQYWSQLDNSVSPENNIFDGSYTKLREVRIAYNLPKSWISKTPFGSIALGVEGRNLWIISSKVPHIDPEANVLGTGLIGEGLERGSIPSSRTVGGNLRFTF</sequence>
<dbReference type="Pfam" id="PF00593">
    <property type="entry name" value="TonB_dep_Rec_b-barrel"/>
    <property type="match status" value="1"/>
</dbReference>
<keyword evidence="7 8" id="KW-0998">Cell outer membrane</keyword>
<dbReference type="InterPro" id="IPR037066">
    <property type="entry name" value="Plug_dom_sf"/>
</dbReference>
<evidence type="ECO:0000256" key="6">
    <source>
        <dbReference type="ARBA" id="ARBA00023136"/>
    </source>
</evidence>
<keyword evidence="6 8" id="KW-0472">Membrane</keyword>
<dbReference type="OrthoDB" id="9768177at2"/>
<gene>
    <name evidence="13" type="ORF">DR864_12635</name>
</gene>
<dbReference type="InterPro" id="IPR023997">
    <property type="entry name" value="TonB-dep_OMP_SusC/RagA_CS"/>
</dbReference>
<dbReference type="PROSITE" id="PS52016">
    <property type="entry name" value="TONB_DEPENDENT_REC_3"/>
    <property type="match status" value="1"/>
</dbReference>
<evidence type="ECO:0000259" key="11">
    <source>
        <dbReference type="Pfam" id="PF00593"/>
    </source>
</evidence>
<feature type="signal peptide" evidence="10">
    <location>
        <begin position="1"/>
        <end position="19"/>
    </location>
</feature>
<keyword evidence="4 8" id="KW-0812">Transmembrane</keyword>
<dbReference type="GO" id="GO:0009279">
    <property type="term" value="C:cell outer membrane"/>
    <property type="evidence" value="ECO:0007669"/>
    <property type="project" value="UniProtKB-SubCell"/>
</dbReference>
<comment type="subcellular location">
    <subcellularLocation>
        <location evidence="1 8">Cell outer membrane</location>
        <topology evidence="1 8">Multi-pass membrane protein</topology>
    </subcellularLocation>
</comment>
<dbReference type="KEGG" id="run:DR864_12635"/>
<proteinExistence type="inferred from homology"/>
<dbReference type="Gene3D" id="2.60.40.1120">
    <property type="entry name" value="Carboxypeptidase-like, regulatory domain"/>
    <property type="match status" value="1"/>
</dbReference>
<feature type="chain" id="PRO_5016965064" evidence="10">
    <location>
        <begin position="20"/>
        <end position="1055"/>
    </location>
</feature>
<dbReference type="InterPro" id="IPR000531">
    <property type="entry name" value="Beta-barrel_TonB"/>
</dbReference>
<keyword evidence="3 8" id="KW-1134">Transmembrane beta strand</keyword>
<dbReference type="SUPFAM" id="SSF49464">
    <property type="entry name" value="Carboxypeptidase regulatory domain-like"/>
    <property type="match status" value="1"/>
</dbReference>
<dbReference type="InterPro" id="IPR039426">
    <property type="entry name" value="TonB-dep_rcpt-like"/>
</dbReference>
<name>A0A344TIS1_9BACT</name>
<dbReference type="Gene3D" id="2.40.170.20">
    <property type="entry name" value="TonB-dependent receptor, beta-barrel domain"/>
    <property type="match status" value="1"/>
</dbReference>
<dbReference type="EMBL" id="CP030850">
    <property type="protein sequence ID" value="AXE18542.1"/>
    <property type="molecule type" value="Genomic_DNA"/>
</dbReference>
<dbReference type="InterPro" id="IPR008969">
    <property type="entry name" value="CarboxyPept-like_regulatory"/>
</dbReference>
<evidence type="ECO:0000256" key="5">
    <source>
        <dbReference type="ARBA" id="ARBA00023077"/>
    </source>
</evidence>
<evidence type="ECO:0000313" key="13">
    <source>
        <dbReference type="EMBL" id="AXE18542.1"/>
    </source>
</evidence>
<evidence type="ECO:0000256" key="1">
    <source>
        <dbReference type="ARBA" id="ARBA00004571"/>
    </source>
</evidence>
<reference evidence="13 14" key="1">
    <citation type="submission" date="2018-07" db="EMBL/GenBank/DDBJ databases">
        <title>Genome sequencing of Runella.</title>
        <authorList>
            <person name="Baek M.-G."/>
            <person name="Yi H."/>
        </authorList>
    </citation>
    <scope>NUCLEOTIDE SEQUENCE [LARGE SCALE GENOMIC DNA]</scope>
    <source>
        <strain evidence="13 14">HYN0085</strain>
    </source>
</reference>
<feature type="domain" description="TonB-dependent receptor plug" evidence="12">
    <location>
        <begin position="114"/>
        <end position="240"/>
    </location>
</feature>
<dbReference type="Gene3D" id="2.170.130.10">
    <property type="entry name" value="TonB-dependent receptor, plug domain"/>
    <property type="match status" value="1"/>
</dbReference>
<organism evidence="13 14">
    <name type="scientific">Runella rosea</name>
    <dbReference type="NCBI Taxonomy" id="2259595"/>
    <lineage>
        <taxon>Bacteria</taxon>
        <taxon>Pseudomonadati</taxon>
        <taxon>Bacteroidota</taxon>
        <taxon>Cytophagia</taxon>
        <taxon>Cytophagales</taxon>
        <taxon>Spirosomataceae</taxon>
        <taxon>Runella</taxon>
    </lineage>
</organism>
<dbReference type="InterPro" id="IPR036942">
    <property type="entry name" value="Beta-barrel_TonB_sf"/>
</dbReference>
<dbReference type="NCBIfam" id="TIGR04056">
    <property type="entry name" value="OMP_RagA_SusC"/>
    <property type="match status" value="1"/>
</dbReference>
<comment type="similarity">
    <text evidence="8 9">Belongs to the TonB-dependent receptor family.</text>
</comment>
<evidence type="ECO:0000256" key="3">
    <source>
        <dbReference type="ARBA" id="ARBA00022452"/>
    </source>
</evidence>
<dbReference type="AlphaFoldDB" id="A0A344TIS1"/>
<evidence type="ECO:0000256" key="9">
    <source>
        <dbReference type="RuleBase" id="RU003357"/>
    </source>
</evidence>
<evidence type="ECO:0000256" key="7">
    <source>
        <dbReference type="ARBA" id="ARBA00023237"/>
    </source>
</evidence>
<evidence type="ECO:0000256" key="2">
    <source>
        <dbReference type="ARBA" id="ARBA00022448"/>
    </source>
</evidence>
<dbReference type="SUPFAM" id="SSF56935">
    <property type="entry name" value="Porins"/>
    <property type="match status" value="1"/>
</dbReference>
<keyword evidence="10" id="KW-0732">Signal</keyword>
<accession>A0A344TIS1</accession>
<keyword evidence="5 9" id="KW-0798">TonB box</keyword>
<evidence type="ECO:0000256" key="4">
    <source>
        <dbReference type="ARBA" id="ARBA00022692"/>
    </source>
</evidence>
<dbReference type="Proteomes" id="UP000251993">
    <property type="component" value="Chromosome"/>
</dbReference>
<evidence type="ECO:0000256" key="8">
    <source>
        <dbReference type="PROSITE-ProRule" id="PRU01360"/>
    </source>
</evidence>